<protein>
    <submittedName>
        <fullName evidence="1">Uncharacterized protein</fullName>
    </submittedName>
</protein>
<accession>A0A4Y2KI78</accession>
<dbReference type="AlphaFoldDB" id="A0A4Y2KI78"/>
<gene>
    <name evidence="1" type="ORF">AVEN_91215_1</name>
</gene>
<evidence type="ECO:0000313" key="2">
    <source>
        <dbReference type="Proteomes" id="UP000499080"/>
    </source>
</evidence>
<feature type="non-terminal residue" evidence="1">
    <location>
        <position position="49"/>
    </location>
</feature>
<sequence>MIRPKVEVSKAQLPKAPPGGSCLSTIEVCVLENYAIAISKNALEDQMFS</sequence>
<comment type="caution">
    <text evidence="1">The sequence shown here is derived from an EMBL/GenBank/DDBJ whole genome shotgun (WGS) entry which is preliminary data.</text>
</comment>
<name>A0A4Y2KI78_ARAVE</name>
<reference evidence="1 2" key="1">
    <citation type="journal article" date="2019" name="Sci. Rep.">
        <title>Orb-weaving spider Araneus ventricosus genome elucidates the spidroin gene catalogue.</title>
        <authorList>
            <person name="Kono N."/>
            <person name="Nakamura H."/>
            <person name="Ohtoshi R."/>
            <person name="Moran D.A.P."/>
            <person name="Shinohara A."/>
            <person name="Yoshida Y."/>
            <person name="Fujiwara M."/>
            <person name="Mori M."/>
            <person name="Tomita M."/>
            <person name="Arakawa K."/>
        </authorList>
    </citation>
    <scope>NUCLEOTIDE SEQUENCE [LARGE SCALE GENOMIC DNA]</scope>
</reference>
<dbReference type="Proteomes" id="UP000499080">
    <property type="component" value="Unassembled WGS sequence"/>
</dbReference>
<evidence type="ECO:0000313" key="1">
    <source>
        <dbReference type="EMBL" id="GBN01103.1"/>
    </source>
</evidence>
<keyword evidence="2" id="KW-1185">Reference proteome</keyword>
<proteinExistence type="predicted"/>
<organism evidence="1 2">
    <name type="scientific">Araneus ventricosus</name>
    <name type="common">Orbweaver spider</name>
    <name type="synonym">Epeira ventricosa</name>
    <dbReference type="NCBI Taxonomy" id="182803"/>
    <lineage>
        <taxon>Eukaryota</taxon>
        <taxon>Metazoa</taxon>
        <taxon>Ecdysozoa</taxon>
        <taxon>Arthropoda</taxon>
        <taxon>Chelicerata</taxon>
        <taxon>Arachnida</taxon>
        <taxon>Araneae</taxon>
        <taxon>Araneomorphae</taxon>
        <taxon>Entelegynae</taxon>
        <taxon>Araneoidea</taxon>
        <taxon>Araneidae</taxon>
        <taxon>Araneus</taxon>
    </lineage>
</organism>
<dbReference type="EMBL" id="BGPR01004582">
    <property type="protein sequence ID" value="GBN01103.1"/>
    <property type="molecule type" value="Genomic_DNA"/>
</dbReference>